<feature type="compositionally biased region" description="Polar residues" evidence="19">
    <location>
        <begin position="1100"/>
        <end position="1134"/>
    </location>
</feature>
<evidence type="ECO:0000256" key="2">
    <source>
        <dbReference type="ARBA" id="ARBA00004134"/>
    </source>
</evidence>
<evidence type="ECO:0000256" key="16">
    <source>
        <dbReference type="ARBA" id="ARBA00023212"/>
    </source>
</evidence>
<evidence type="ECO:0000256" key="17">
    <source>
        <dbReference type="ARBA" id="ARBA00025194"/>
    </source>
</evidence>
<comment type="subcellular location">
    <subcellularLocation>
        <location evidence="3">Cell membrane</location>
        <topology evidence="3">Peripheral membrane protein</topology>
        <orientation evidence="3">Cytoplasmic side</orientation>
    </subcellularLocation>
    <subcellularLocation>
        <location evidence="2">Cytoplasm</location>
        <location evidence="2">Cytoskeleton</location>
        <location evidence="2">Actin patch</location>
    </subcellularLocation>
    <subcellularLocation>
        <location evidence="1">Endosome membrane</location>
        <topology evidence="1">Peripheral membrane protein</topology>
        <orientation evidence="1">Cytoplasmic side</orientation>
    </subcellularLocation>
</comment>
<proteinExistence type="inferred from homology"/>
<dbReference type="Gene3D" id="1.10.238.10">
    <property type="entry name" value="EF-hand"/>
    <property type="match status" value="2"/>
</dbReference>
<dbReference type="InterPro" id="IPR002048">
    <property type="entry name" value="EF_hand_dom"/>
</dbReference>
<feature type="compositionally biased region" description="Acidic residues" evidence="19">
    <location>
        <begin position="1165"/>
        <end position="1176"/>
    </location>
</feature>
<evidence type="ECO:0000256" key="12">
    <source>
        <dbReference type="ARBA" id="ARBA00022753"/>
    </source>
</evidence>
<keyword evidence="14" id="KW-0472">Membrane</keyword>
<dbReference type="InterPro" id="IPR011992">
    <property type="entry name" value="EF-hand-dom_pair"/>
</dbReference>
<evidence type="ECO:0000313" key="24">
    <source>
        <dbReference type="Proteomes" id="UP000268321"/>
    </source>
</evidence>
<dbReference type="PROSITE" id="PS51082">
    <property type="entry name" value="WH2"/>
    <property type="match status" value="1"/>
</dbReference>
<feature type="domain" description="EH" evidence="20">
    <location>
        <begin position="116"/>
        <end position="196"/>
    </location>
</feature>
<accession>A0A4P9ZJZ5</accession>
<evidence type="ECO:0000256" key="13">
    <source>
        <dbReference type="ARBA" id="ARBA00023054"/>
    </source>
</evidence>
<dbReference type="GO" id="GO:0006897">
    <property type="term" value="P:endocytosis"/>
    <property type="evidence" value="ECO:0007669"/>
    <property type="project" value="UniProtKB-KW"/>
</dbReference>
<evidence type="ECO:0000256" key="15">
    <source>
        <dbReference type="ARBA" id="ARBA00023203"/>
    </source>
</evidence>
<feature type="compositionally biased region" description="Polar residues" evidence="19">
    <location>
        <begin position="1196"/>
        <end position="1220"/>
    </location>
</feature>
<dbReference type="SMART" id="SM00027">
    <property type="entry name" value="EH"/>
    <property type="match status" value="2"/>
</dbReference>
<dbReference type="PANTHER" id="PTHR11216">
    <property type="entry name" value="EH DOMAIN"/>
    <property type="match status" value="1"/>
</dbReference>
<dbReference type="Proteomes" id="UP000268321">
    <property type="component" value="Unassembled WGS sequence"/>
</dbReference>
<feature type="domain" description="WH2" evidence="22">
    <location>
        <begin position="1324"/>
        <end position="1341"/>
    </location>
</feature>
<evidence type="ECO:0000256" key="19">
    <source>
        <dbReference type="SAM" id="MobiDB-lite"/>
    </source>
</evidence>
<feature type="region of interest" description="Disordered" evidence="19">
    <location>
        <begin position="946"/>
        <end position="997"/>
    </location>
</feature>
<evidence type="ECO:0000256" key="4">
    <source>
        <dbReference type="ARBA" id="ARBA00009351"/>
    </source>
</evidence>
<comment type="similarity">
    <text evidence="4">Belongs to the PAN1 family.</text>
</comment>
<protein>
    <recommendedName>
        <fullName evidence="6">Actin cytoskeleton-regulatory complex protein PAN1</fullName>
    </recommendedName>
    <alternativeName>
        <fullName evidence="7">Actin cytoskeleton-regulatory complex protein pan1</fullName>
    </alternativeName>
</protein>
<feature type="coiled-coil region" evidence="18">
    <location>
        <begin position="626"/>
        <end position="678"/>
    </location>
</feature>
<dbReference type="FunFam" id="1.10.238.10:FF:000349">
    <property type="entry name" value="Actin cytoskeleton-regulatory complex protein PAN1"/>
    <property type="match status" value="1"/>
</dbReference>
<keyword evidence="8" id="KW-1003">Cell membrane</keyword>
<evidence type="ECO:0000256" key="8">
    <source>
        <dbReference type="ARBA" id="ARBA00022475"/>
    </source>
</evidence>
<dbReference type="GO" id="GO:0005509">
    <property type="term" value="F:calcium ion binding"/>
    <property type="evidence" value="ECO:0007669"/>
    <property type="project" value="InterPro"/>
</dbReference>
<evidence type="ECO:0000256" key="9">
    <source>
        <dbReference type="ARBA" id="ARBA00022490"/>
    </source>
</evidence>
<evidence type="ECO:0000256" key="10">
    <source>
        <dbReference type="ARBA" id="ARBA00022583"/>
    </source>
</evidence>
<evidence type="ECO:0000256" key="1">
    <source>
        <dbReference type="ARBA" id="ARBA00004125"/>
    </source>
</evidence>
<feature type="region of interest" description="Disordered" evidence="19">
    <location>
        <begin position="739"/>
        <end position="759"/>
    </location>
</feature>
<sequence>MYNPNYLGSDQVQYGYQQNQPPQQNQYAQNYQLPPQTTGFYGQIQPQFPAQPQPGLFQGQQTGYAQSLQQPGQLGTQATGYNSGGIGAFSSALALVSQNHELKIPNMRLSFITVADQTKFENLFRTAVPVGENAISGDAASDILLRSGLTSVTLAEIWALSDTNKLGLLLFPEFALALALCNSALKGEAVPHVLPDKWRNEVQSFVDAISFTVPEEPKRVLENTPFSSFAPSNPSDNLLGSSMVPPLTSFTSQATAKFQSSDPLRQQRTGGGSFIPLQPQQTTGLVPVPAPLQSQRTGPLAAQTTGFDFQTPLAQQRTGLMPPTTFTAQMTGGFQPQQPPVTSFQVQPTGGFQPQTTGISMPGLSQTPGLQSYQTSYFTPNPQPLHQQLTGFQMQPQRTGGQYGALQTQPTGEPGQWGFVSMPTGGLPGLNAMQQHFLPLSQLPSNNLQNQMGGALKDNVGCAITKQEKLIYDGIFNAWDTSRKGYIEGDVAISIFGKSGLSRPDLETVWNLCDASNRGKLNKDEFAVAMHLVYLRLNGLELPLRLPPELVPPSTKLLQDSVNSLKNSLKGGAAAKNTSNGVASTASRFKNDDDNISYVSSSRYRSKRASELDSSAPNSSSNDLAVQDLKKLIHEKQILLDAAKLESERDAAQLRQTEEANAREIETLKSKIKDLQTQLVVLGSAGSDREKLELLRTLEGYTKYTVPNLILRIFKVNSEIADVKVKLCEAQLKRQYPSWTPEDTEDSIVGTGPNGEVTDADRRRFKSKQLMKRRMAALTGKVSSGVENSNASNHYKMETQKIKTELENQAQMVQDVLASIQELEEGALVSLQLSVKAETGSRKWDFGEGAFELVRLFITELNAFAEPQCRAQPQSNPQPNLRTQSTVASKTTPVTTPVVAEKPTFATADEKSAYVKATAGKRMRERLAKLKALRARSFSAIAREELAQPVQPAQNQPEPVSAAEPTQPKQSVPVAPVQVEKEEHVLKEERKQRSKREERLETLRLEMERLKAQEDDDGWSDDDLKTVNSRTPTNTYTAPRTETGAPQTVPVRTIAQPAPFEKATSVEKSPVENSPVEKSPVEKSPVETQLAPAEKPETAPSVTPAINSRVNGSTHQNNPFVKLSTQTGDKNTNPFFKPPIPNGSIDSKKLENQRAAQRGMGLSDWSDEEDKSSDDEAPNRARAAKLASLLFGGMPQSISLTPTGNSRASEATSLGNSGVAQPQEKRPVVSTAPVTSIPPVALTSPVSSPPSVPSAVPPVLTGVPPVPTETPPAPTAPPAPIPPPVPTVPPGPPPIPTGISPPPPPPSAGIPAPAAPARTGGMPNLGALLGQIQSGNALKKVDESEKRISDSAVVGKVL</sequence>
<evidence type="ECO:0000256" key="3">
    <source>
        <dbReference type="ARBA" id="ARBA00004413"/>
    </source>
</evidence>
<evidence type="ECO:0000259" key="21">
    <source>
        <dbReference type="PROSITE" id="PS50222"/>
    </source>
</evidence>
<dbReference type="GO" id="GO:0003779">
    <property type="term" value="F:actin binding"/>
    <property type="evidence" value="ECO:0007669"/>
    <property type="project" value="UniProtKB-KW"/>
</dbReference>
<keyword evidence="9" id="KW-0963">Cytoplasm</keyword>
<comment type="function">
    <text evidence="17">Component of the PAN1 actin cytoskeleton-regulatory complex required for the internalization of endosomes during actin-coupled endocytosis. The complex links the site of endocytosis to the cell membrane-associated actin cytoskeleton. Mediates uptake of external molecules and vacuolar degradation of plasma membrane proteins. Plays a role in the proper organization of the cell membrane-associated actin cytoskeleton and promotes its destabilization.</text>
</comment>
<keyword evidence="11" id="KW-0677">Repeat</keyword>
<dbReference type="EMBL" id="ML004429">
    <property type="protein sequence ID" value="RKP32741.1"/>
    <property type="molecule type" value="Genomic_DNA"/>
</dbReference>
<evidence type="ECO:0000256" key="11">
    <source>
        <dbReference type="ARBA" id="ARBA00022737"/>
    </source>
</evidence>
<feature type="region of interest" description="Disordered" evidence="19">
    <location>
        <begin position="1014"/>
        <end position="1181"/>
    </location>
</feature>
<dbReference type="InterPro" id="IPR000261">
    <property type="entry name" value="EH_dom"/>
</dbReference>
<feature type="region of interest" description="Disordered" evidence="19">
    <location>
        <begin position="869"/>
        <end position="893"/>
    </location>
</feature>
<organism evidence="23 24">
    <name type="scientific">Metschnikowia bicuspidata</name>
    <dbReference type="NCBI Taxonomy" id="27322"/>
    <lineage>
        <taxon>Eukaryota</taxon>
        <taxon>Fungi</taxon>
        <taxon>Dikarya</taxon>
        <taxon>Ascomycota</taxon>
        <taxon>Saccharomycotina</taxon>
        <taxon>Pichiomycetes</taxon>
        <taxon>Metschnikowiaceae</taxon>
        <taxon>Metschnikowia</taxon>
    </lineage>
</organism>
<dbReference type="GO" id="GO:0005886">
    <property type="term" value="C:plasma membrane"/>
    <property type="evidence" value="ECO:0007669"/>
    <property type="project" value="UniProtKB-SubCell"/>
</dbReference>
<keyword evidence="12" id="KW-0967">Endosome</keyword>
<feature type="compositionally biased region" description="Polar residues" evidence="19">
    <location>
        <begin position="1026"/>
        <end position="1046"/>
    </location>
</feature>
<keyword evidence="16" id="KW-0206">Cytoskeleton</keyword>
<dbReference type="GO" id="GO:0016197">
    <property type="term" value="P:endosomal transport"/>
    <property type="evidence" value="ECO:0007669"/>
    <property type="project" value="TreeGrafter"/>
</dbReference>
<feature type="domain" description="EH" evidence="20">
    <location>
        <begin position="468"/>
        <end position="557"/>
    </location>
</feature>
<evidence type="ECO:0000256" key="18">
    <source>
        <dbReference type="SAM" id="Coils"/>
    </source>
</evidence>
<dbReference type="PROSITE" id="PS50031">
    <property type="entry name" value="EH"/>
    <property type="match status" value="2"/>
</dbReference>
<evidence type="ECO:0000313" key="23">
    <source>
        <dbReference type="EMBL" id="RKP32741.1"/>
    </source>
</evidence>
<feature type="compositionally biased region" description="Pro residues" evidence="19">
    <location>
        <begin position="1264"/>
        <end position="1308"/>
    </location>
</feature>
<evidence type="ECO:0000256" key="14">
    <source>
        <dbReference type="ARBA" id="ARBA00023136"/>
    </source>
</evidence>
<feature type="domain" description="EF-hand" evidence="21">
    <location>
        <begin position="501"/>
        <end position="536"/>
    </location>
</feature>
<keyword evidence="10" id="KW-0254">Endocytosis</keyword>
<dbReference type="PANTHER" id="PTHR11216:SF173">
    <property type="entry name" value="ACTIN CYTOSKELETON-REGULATORY COMPLEX PROTEIN PAN1"/>
    <property type="match status" value="1"/>
</dbReference>
<feature type="region of interest" description="Disordered" evidence="19">
    <location>
        <begin position="1194"/>
        <end position="1325"/>
    </location>
</feature>
<name>A0A4P9ZJZ5_9ASCO</name>
<evidence type="ECO:0000259" key="22">
    <source>
        <dbReference type="PROSITE" id="PS51082"/>
    </source>
</evidence>
<dbReference type="SMART" id="SM00054">
    <property type="entry name" value="EFh"/>
    <property type="match status" value="2"/>
</dbReference>
<dbReference type="Pfam" id="PF12763">
    <property type="entry name" value="EH"/>
    <property type="match status" value="2"/>
</dbReference>
<dbReference type="OrthoDB" id="2015333at2759"/>
<keyword evidence="24" id="KW-1185">Reference proteome</keyword>
<evidence type="ECO:0000259" key="20">
    <source>
        <dbReference type="PROSITE" id="PS50031"/>
    </source>
</evidence>
<feature type="compositionally biased region" description="Basic and acidic residues" evidence="19">
    <location>
        <begin position="979"/>
        <end position="997"/>
    </location>
</feature>
<dbReference type="InterPro" id="IPR003124">
    <property type="entry name" value="WH2_dom"/>
</dbReference>
<evidence type="ECO:0000256" key="7">
    <source>
        <dbReference type="ARBA" id="ARBA00020728"/>
    </source>
</evidence>
<dbReference type="PROSITE" id="PS50222">
    <property type="entry name" value="EF_HAND_2"/>
    <property type="match status" value="1"/>
</dbReference>
<reference evidence="24" key="1">
    <citation type="journal article" date="2018" name="Nat. Microbiol.">
        <title>Leveraging single-cell genomics to expand the fungal tree of life.</title>
        <authorList>
            <person name="Ahrendt S.R."/>
            <person name="Quandt C.A."/>
            <person name="Ciobanu D."/>
            <person name="Clum A."/>
            <person name="Salamov A."/>
            <person name="Andreopoulos B."/>
            <person name="Cheng J.F."/>
            <person name="Woyke T."/>
            <person name="Pelin A."/>
            <person name="Henrissat B."/>
            <person name="Reynolds N.K."/>
            <person name="Benny G.L."/>
            <person name="Smith M.E."/>
            <person name="James T.Y."/>
            <person name="Grigoriev I.V."/>
        </authorList>
    </citation>
    <scope>NUCLEOTIDE SEQUENCE [LARGE SCALE GENOMIC DNA]</scope>
    <source>
        <strain evidence="24">Baker2002</strain>
    </source>
</reference>
<dbReference type="InterPro" id="IPR013182">
    <property type="entry name" value="DUF1720"/>
</dbReference>
<keyword evidence="13 18" id="KW-0175">Coiled coil</keyword>
<dbReference type="GO" id="GO:0030479">
    <property type="term" value="C:actin cortical patch"/>
    <property type="evidence" value="ECO:0007669"/>
    <property type="project" value="UniProtKB-SubCell"/>
</dbReference>
<gene>
    <name evidence="23" type="ORF">METBISCDRAFT_11417</name>
</gene>
<dbReference type="SUPFAM" id="SSF47473">
    <property type="entry name" value="EF-hand"/>
    <property type="match status" value="2"/>
</dbReference>
<dbReference type="CDD" id="cd00052">
    <property type="entry name" value="EH"/>
    <property type="match status" value="2"/>
</dbReference>
<feature type="compositionally biased region" description="Pro residues" evidence="19">
    <location>
        <begin position="1247"/>
        <end position="1256"/>
    </location>
</feature>
<evidence type="ECO:0000256" key="6">
    <source>
        <dbReference type="ARBA" id="ARBA00015110"/>
    </source>
</evidence>
<keyword evidence="15" id="KW-0009">Actin-binding</keyword>
<dbReference type="GO" id="GO:0010008">
    <property type="term" value="C:endosome membrane"/>
    <property type="evidence" value="ECO:0007669"/>
    <property type="project" value="UniProtKB-SubCell"/>
</dbReference>
<dbReference type="Pfam" id="PF08226">
    <property type="entry name" value="DUF1720"/>
    <property type="match status" value="1"/>
</dbReference>
<feature type="compositionally biased region" description="Polar residues" evidence="19">
    <location>
        <begin position="871"/>
        <end position="893"/>
    </location>
</feature>
<comment type="subunit">
    <text evidence="5">Component of the PAN1 actin cytoskeleton-regulatory complex.</text>
</comment>
<evidence type="ECO:0000256" key="5">
    <source>
        <dbReference type="ARBA" id="ARBA00011159"/>
    </source>
</evidence>